<evidence type="ECO:0000313" key="2">
    <source>
        <dbReference type="EMBL" id="KAL0954915.1"/>
    </source>
</evidence>
<gene>
    <name evidence="2" type="ORF">HGRIS_003847</name>
</gene>
<accession>A0ABR3JHH6</accession>
<proteinExistence type="predicted"/>
<name>A0ABR3JHH6_9AGAR</name>
<sequence>MRLDAIASLTPKSPPTISTPVPEGSINLRGVALDKVQKQLPGFIPRNDLDLLVLAAQPDAVDIDKADVYGSLDRYFALLYPECSTLDEGILGLATEVFGPWFDGSPEVVTGQWGCALATSSA</sequence>
<feature type="region of interest" description="Disordered" evidence="1">
    <location>
        <begin position="1"/>
        <end position="21"/>
    </location>
</feature>
<organism evidence="2 3">
    <name type="scientific">Hohenbuehelia grisea</name>
    <dbReference type="NCBI Taxonomy" id="104357"/>
    <lineage>
        <taxon>Eukaryota</taxon>
        <taxon>Fungi</taxon>
        <taxon>Dikarya</taxon>
        <taxon>Basidiomycota</taxon>
        <taxon>Agaricomycotina</taxon>
        <taxon>Agaricomycetes</taxon>
        <taxon>Agaricomycetidae</taxon>
        <taxon>Agaricales</taxon>
        <taxon>Pleurotineae</taxon>
        <taxon>Pleurotaceae</taxon>
        <taxon>Hohenbuehelia</taxon>
    </lineage>
</organism>
<dbReference type="Proteomes" id="UP001556367">
    <property type="component" value="Unassembled WGS sequence"/>
</dbReference>
<evidence type="ECO:0000256" key="1">
    <source>
        <dbReference type="SAM" id="MobiDB-lite"/>
    </source>
</evidence>
<evidence type="ECO:0000313" key="3">
    <source>
        <dbReference type="Proteomes" id="UP001556367"/>
    </source>
</evidence>
<protein>
    <submittedName>
        <fullName evidence="2">Uncharacterized protein</fullName>
    </submittedName>
</protein>
<keyword evidence="3" id="KW-1185">Reference proteome</keyword>
<comment type="caution">
    <text evidence="2">The sequence shown here is derived from an EMBL/GenBank/DDBJ whole genome shotgun (WGS) entry which is preliminary data.</text>
</comment>
<reference evidence="3" key="1">
    <citation type="submission" date="2024-06" db="EMBL/GenBank/DDBJ databases">
        <title>Multi-omics analyses provide insights into the biosynthesis of the anticancer antibiotic pleurotin in Hohenbuehelia grisea.</title>
        <authorList>
            <person name="Weaver J.A."/>
            <person name="Alberti F."/>
        </authorList>
    </citation>
    <scope>NUCLEOTIDE SEQUENCE [LARGE SCALE GENOMIC DNA]</scope>
    <source>
        <strain evidence="3">T-177</strain>
    </source>
</reference>
<dbReference type="EMBL" id="JASNQZ010000007">
    <property type="protein sequence ID" value="KAL0954915.1"/>
    <property type="molecule type" value="Genomic_DNA"/>
</dbReference>